<accession>A0A4V2YTP9</accession>
<reference evidence="1 2" key="1">
    <citation type="submission" date="2019-03" db="EMBL/GenBank/DDBJ databases">
        <title>Flavobacterium AT-3-2 sp. nov., isolated from arctic soil.</title>
        <authorList>
            <person name="Chaudhary D.K."/>
        </authorList>
    </citation>
    <scope>NUCLEOTIDE SEQUENCE [LARGE SCALE GENOMIC DNA]</scope>
    <source>
        <strain evidence="1 2">AT-3-2</strain>
    </source>
</reference>
<dbReference type="RefSeq" id="WP_131910423.1">
    <property type="nucleotide sequence ID" value="NZ_SMFM01000008.1"/>
</dbReference>
<sequence length="100" mass="11601">MDEVGTKEVNLFDSLFCFLGNFDKETRQLDHVYNINQPPEGEKLSFTETELRGIKPDGIKLYNICLFKLQDNRLNQVNNFNANSQNQSSWGKLDAQKVRM</sequence>
<dbReference type="Proteomes" id="UP000295278">
    <property type="component" value="Unassembled WGS sequence"/>
</dbReference>
<evidence type="ECO:0000313" key="2">
    <source>
        <dbReference type="Proteomes" id="UP000295278"/>
    </source>
</evidence>
<evidence type="ECO:0000313" key="1">
    <source>
        <dbReference type="EMBL" id="TDD74637.1"/>
    </source>
</evidence>
<gene>
    <name evidence="1" type="ORF">E0F89_14115</name>
</gene>
<dbReference type="AlphaFoldDB" id="A0A4V2YTP9"/>
<dbReference type="EMBL" id="SMFM01000008">
    <property type="protein sequence ID" value="TDD74637.1"/>
    <property type="molecule type" value="Genomic_DNA"/>
</dbReference>
<name>A0A4V2YTP9_9FLAO</name>
<protein>
    <submittedName>
        <fullName evidence="1">Uncharacterized protein</fullName>
    </submittedName>
</protein>
<comment type="caution">
    <text evidence="1">The sequence shown here is derived from an EMBL/GenBank/DDBJ whole genome shotgun (WGS) entry which is preliminary data.</text>
</comment>
<proteinExistence type="predicted"/>
<keyword evidence="2" id="KW-1185">Reference proteome</keyword>
<organism evidence="1 2">
    <name type="scientific">Flavobacterium caseinilyticum</name>
    <dbReference type="NCBI Taxonomy" id="2541732"/>
    <lineage>
        <taxon>Bacteria</taxon>
        <taxon>Pseudomonadati</taxon>
        <taxon>Bacteroidota</taxon>
        <taxon>Flavobacteriia</taxon>
        <taxon>Flavobacteriales</taxon>
        <taxon>Flavobacteriaceae</taxon>
        <taxon>Flavobacterium</taxon>
    </lineage>
</organism>